<reference evidence="2 3" key="1">
    <citation type="journal article" date="2016" name="Microbes Environ.">
        <title>Phylogenetically diverse aerobic anoxygenic phototrophic bacteria isolated from epilithic biofilms in Tama river, Japan.</title>
        <authorList>
            <person name="Hirose S."/>
            <person name="Matsuura K."/>
            <person name="Haruta S."/>
        </authorList>
    </citation>
    <scope>NUCLEOTIDE SEQUENCE [LARGE SCALE GENOMIC DNA]</scope>
    <source>
        <strain evidence="2 3">S08</strain>
    </source>
</reference>
<keyword evidence="1" id="KW-0472">Membrane</keyword>
<keyword evidence="1" id="KW-1133">Transmembrane helix</keyword>
<evidence type="ECO:0000256" key="1">
    <source>
        <dbReference type="SAM" id="Phobius"/>
    </source>
</evidence>
<dbReference type="EMBL" id="AP025637">
    <property type="protein sequence ID" value="BDG70074.1"/>
    <property type="molecule type" value="Genomic_DNA"/>
</dbReference>
<dbReference type="Proteomes" id="UP000831327">
    <property type="component" value="Chromosome"/>
</dbReference>
<gene>
    <name evidence="2" type="ORF">Rmf_00030</name>
</gene>
<evidence type="ECO:0000313" key="2">
    <source>
        <dbReference type="EMBL" id="BDG70074.1"/>
    </source>
</evidence>
<protein>
    <recommendedName>
        <fullName evidence="4">DUF3592 domain-containing protein</fullName>
    </recommendedName>
</protein>
<sequence>MSAGVVFGGLLLALLAVWVHGILRLIRRAHHLRIWPHATARILEKRSWLPAHRRVVVFQLPDGRPVTGRIVVSSLPAPSRAAEDSVPIAYDQGDPARCVEVLSRNDLVIRLAAESIAIAGAAGAIVWGQSKR</sequence>
<feature type="transmembrane region" description="Helical" evidence="1">
    <location>
        <begin position="6"/>
        <end position="26"/>
    </location>
</feature>
<proteinExistence type="predicted"/>
<organism evidence="2 3">
    <name type="scientific">Roseomonas fluvialis</name>
    <dbReference type="NCBI Taxonomy" id="1750527"/>
    <lineage>
        <taxon>Bacteria</taxon>
        <taxon>Pseudomonadati</taxon>
        <taxon>Pseudomonadota</taxon>
        <taxon>Alphaproteobacteria</taxon>
        <taxon>Acetobacterales</taxon>
        <taxon>Roseomonadaceae</taxon>
        <taxon>Roseomonas</taxon>
    </lineage>
</organism>
<keyword evidence="3" id="KW-1185">Reference proteome</keyword>
<dbReference type="RefSeq" id="WP_244457423.1">
    <property type="nucleotide sequence ID" value="NZ_AP025637.1"/>
</dbReference>
<keyword evidence="1" id="KW-0812">Transmembrane</keyword>
<name>A0ABM7XX81_9PROT</name>
<evidence type="ECO:0008006" key="4">
    <source>
        <dbReference type="Google" id="ProtNLM"/>
    </source>
</evidence>
<evidence type="ECO:0000313" key="3">
    <source>
        <dbReference type="Proteomes" id="UP000831327"/>
    </source>
</evidence>
<accession>A0ABM7XX81</accession>
<feature type="transmembrane region" description="Helical" evidence="1">
    <location>
        <begin position="107"/>
        <end position="127"/>
    </location>
</feature>